<feature type="domain" description="Sigma-54 factor interaction" evidence="7">
    <location>
        <begin position="180"/>
        <end position="409"/>
    </location>
</feature>
<dbReference type="SUPFAM" id="SSF52172">
    <property type="entry name" value="CheY-like"/>
    <property type="match status" value="1"/>
</dbReference>
<dbReference type="Pfam" id="PF02954">
    <property type="entry name" value="HTH_8"/>
    <property type="match status" value="1"/>
</dbReference>
<dbReference type="CDD" id="cd00009">
    <property type="entry name" value="AAA"/>
    <property type="match status" value="1"/>
</dbReference>
<keyword evidence="1" id="KW-0547">Nucleotide-binding</keyword>
<dbReference type="Gene3D" id="3.40.50.2300">
    <property type="match status" value="1"/>
</dbReference>
<dbReference type="GO" id="GO:0000160">
    <property type="term" value="P:phosphorelay signal transduction system"/>
    <property type="evidence" value="ECO:0007669"/>
    <property type="project" value="UniProtKB-KW"/>
</dbReference>
<dbReference type="STRING" id="1685378.AVO44_04990"/>
<dbReference type="Pfam" id="PF00072">
    <property type="entry name" value="Response_reg"/>
    <property type="match status" value="1"/>
</dbReference>
<evidence type="ECO:0000256" key="6">
    <source>
        <dbReference type="PROSITE-ProRule" id="PRU00169"/>
    </source>
</evidence>
<dbReference type="SMART" id="SM00448">
    <property type="entry name" value="REC"/>
    <property type="match status" value="1"/>
</dbReference>
<dbReference type="Proteomes" id="UP000053690">
    <property type="component" value="Unassembled WGS sequence"/>
</dbReference>
<evidence type="ECO:0008006" key="11">
    <source>
        <dbReference type="Google" id="ProtNLM"/>
    </source>
</evidence>
<keyword evidence="10" id="KW-1185">Reference proteome</keyword>
<dbReference type="PANTHER" id="PTHR32071">
    <property type="entry name" value="TRANSCRIPTIONAL REGULATORY PROTEIN"/>
    <property type="match status" value="1"/>
</dbReference>
<evidence type="ECO:0000256" key="1">
    <source>
        <dbReference type="ARBA" id="ARBA00022741"/>
    </source>
</evidence>
<dbReference type="GO" id="GO:0043565">
    <property type="term" value="F:sequence-specific DNA binding"/>
    <property type="evidence" value="ECO:0007669"/>
    <property type="project" value="InterPro"/>
</dbReference>
<dbReference type="PROSITE" id="PS50045">
    <property type="entry name" value="SIGMA54_INTERACT_4"/>
    <property type="match status" value="1"/>
</dbReference>
<dbReference type="EMBL" id="LQBP01000002">
    <property type="protein sequence ID" value="KUJ81217.1"/>
    <property type="molecule type" value="Genomic_DNA"/>
</dbReference>
<evidence type="ECO:0000313" key="9">
    <source>
        <dbReference type="EMBL" id="KUJ81217.1"/>
    </source>
</evidence>
<evidence type="ECO:0000256" key="5">
    <source>
        <dbReference type="ARBA" id="ARBA00023163"/>
    </source>
</evidence>
<dbReference type="CDD" id="cd00156">
    <property type="entry name" value="REC"/>
    <property type="match status" value="1"/>
</dbReference>
<dbReference type="InterPro" id="IPR002197">
    <property type="entry name" value="HTH_Fis"/>
</dbReference>
<keyword evidence="2" id="KW-0067">ATP-binding</keyword>
<dbReference type="Pfam" id="PF00158">
    <property type="entry name" value="Sigma54_activat"/>
    <property type="match status" value="1"/>
</dbReference>
<dbReference type="SUPFAM" id="SSF52540">
    <property type="entry name" value="P-loop containing nucleoside triphosphate hydrolases"/>
    <property type="match status" value="1"/>
</dbReference>
<dbReference type="Gene3D" id="1.10.8.60">
    <property type="match status" value="1"/>
</dbReference>
<dbReference type="InterPro" id="IPR011006">
    <property type="entry name" value="CheY-like_superfamily"/>
</dbReference>
<dbReference type="Pfam" id="PF25601">
    <property type="entry name" value="AAA_lid_14"/>
    <property type="match status" value="1"/>
</dbReference>
<dbReference type="InterPro" id="IPR002078">
    <property type="entry name" value="Sigma_54_int"/>
</dbReference>
<dbReference type="AlphaFoldDB" id="A0A0X3TZQ6"/>
<proteinExistence type="predicted"/>
<evidence type="ECO:0000256" key="3">
    <source>
        <dbReference type="ARBA" id="ARBA00023012"/>
    </source>
</evidence>
<keyword evidence="3" id="KW-0902">Two-component regulatory system</keyword>
<keyword evidence="6" id="KW-0597">Phosphoprotein</keyword>
<organism evidence="9 10">
    <name type="scientific">Ruegeria profundi</name>
    <dbReference type="NCBI Taxonomy" id="1685378"/>
    <lineage>
        <taxon>Bacteria</taxon>
        <taxon>Pseudomonadati</taxon>
        <taxon>Pseudomonadota</taxon>
        <taxon>Alphaproteobacteria</taxon>
        <taxon>Rhodobacterales</taxon>
        <taxon>Roseobacteraceae</taxon>
        <taxon>Ruegeria</taxon>
    </lineage>
</organism>
<keyword evidence="5" id="KW-0804">Transcription</keyword>
<evidence type="ECO:0000259" key="7">
    <source>
        <dbReference type="PROSITE" id="PS50045"/>
    </source>
</evidence>
<protein>
    <recommendedName>
        <fullName evidence="11">Fis family transcriptional regulator</fullName>
    </recommendedName>
</protein>
<dbReference type="GO" id="GO:0006355">
    <property type="term" value="P:regulation of DNA-templated transcription"/>
    <property type="evidence" value="ECO:0007669"/>
    <property type="project" value="InterPro"/>
</dbReference>
<dbReference type="PROSITE" id="PS50110">
    <property type="entry name" value="RESPONSE_REGULATORY"/>
    <property type="match status" value="1"/>
</dbReference>
<dbReference type="Gene3D" id="3.40.50.300">
    <property type="entry name" value="P-loop containing nucleotide triphosphate hydrolases"/>
    <property type="match status" value="1"/>
</dbReference>
<evidence type="ECO:0000256" key="4">
    <source>
        <dbReference type="ARBA" id="ARBA00023015"/>
    </source>
</evidence>
<reference evidence="10" key="1">
    <citation type="submission" date="2015-12" db="EMBL/GenBank/DDBJ databases">
        <authorList>
            <person name="Zhang G."/>
            <person name="Stingl U."/>
        </authorList>
    </citation>
    <scope>NUCLEOTIDE SEQUENCE [LARGE SCALE GENOMIC DNA]</scope>
    <source>
        <strain evidence="10">ZGT108</strain>
    </source>
</reference>
<name>A0A0X3TZQ6_9RHOB</name>
<dbReference type="SUPFAM" id="SSF46689">
    <property type="entry name" value="Homeodomain-like"/>
    <property type="match status" value="1"/>
</dbReference>
<keyword evidence="4" id="KW-0805">Transcription regulation</keyword>
<dbReference type="GO" id="GO:0005524">
    <property type="term" value="F:ATP binding"/>
    <property type="evidence" value="ECO:0007669"/>
    <property type="project" value="UniProtKB-KW"/>
</dbReference>
<dbReference type="InterPro" id="IPR027417">
    <property type="entry name" value="P-loop_NTPase"/>
</dbReference>
<gene>
    <name evidence="9" type="ORF">AVO44_04990</name>
</gene>
<dbReference type="PRINTS" id="PR01590">
    <property type="entry name" value="HTHFIS"/>
</dbReference>
<feature type="modified residue" description="4-aspartylphosphate" evidence="6">
    <location>
        <position position="86"/>
    </location>
</feature>
<accession>A0A0X3TZQ6</accession>
<dbReference type="InterPro" id="IPR001789">
    <property type="entry name" value="Sig_transdc_resp-reg_receiver"/>
</dbReference>
<feature type="domain" description="Response regulatory" evidence="8">
    <location>
        <begin position="37"/>
        <end position="151"/>
    </location>
</feature>
<evidence type="ECO:0000259" key="8">
    <source>
        <dbReference type="PROSITE" id="PS50110"/>
    </source>
</evidence>
<dbReference type="InterPro" id="IPR058031">
    <property type="entry name" value="AAA_lid_NorR"/>
</dbReference>
<sequence>MSRTINMTSDPSKSAAPTVGATDVLVGSFTPELPKASVLVIDDEPGMRNFLSKALVGHCATLDVATNTEEAANLLDANSYDIVLLDNVMPKQNGVEWLADQRRIGLFSDVILMTAFADLDTAIAAIRAGASDFLLKPFRVNQLLNAIARSLARAQLLRQNAVLRHEVEAGKDLLHNSDALLGSSNAIKSVRAAIAKAATTSSHVVIRGEVGSGKQIAARMLHSNSSRAENPFVWLQCKGMNEDTLQTRLFGRIESNSDDHWQEQDGMLRDAAGGILYLEDVEMLSPGCQNLLVELLTTGRFRPIGAKRSVAIDVQIVSSSTQSLQQAVNDNRFRADLFYMLNVIEITLPPLRERGEDIVELIRYFSESLSARLGLSQPALPPVTRRRMLAYRWPGNVMELRNTVERALINGGYDPRLGKTAATGEIESLAAVEQRHILETLDACGGNRAEAARRLGVARKTIDRKCQAWGL</sequence>
<dbReference type="PANTHER" id="PTHR32071:SF91">
    <property type="entry name" value="TUNGSTATE-RESPONSIVE TWO COMPONENT SIGMA54-DEPENDENT SIGNAL TRANSDUCTION SYSTEM RESPONSE REGULATOR FIS FAMILY"/>
    <property type="match status" value="1"/>
</dbReference>
<comment type="caution">
    <text evidence="9">The sequence shown here is derived from an EMBL/GenBank/DDBJ whole genome shotgun (WGS) entry which is preliminary data.</text>
</comment>
<dbReference type="Gene3D" id="1.10.10.60">
    <property type="entry name" value="Homeodomain-like"/>
    <property type="match status" value="1"/>
</dbReference>
<evidence type="ECO:0000256" key="2">
    <source>
        <dbReference type="ARBA" id="ARBA00022840"/>
    </source>
</evidence>
<dbReference type="InterPro" id="IPR009057">
    <property type="entry name" value="Homeodomain-like_sf"/>
</dbReference>
<evidence type="ECO:0000313" key="10">
    <source>
        <dbReference type="Proteomes" id="UP000053690"/>
    </source>
</evidence>